<dbReference type="GO" id="GO:0005509">
    <property type="term" value="F:calcium ion binding"/>
    <property type="evidence" value="ECO:0007669"/>
    <property type="project" value="InterPro"/>
</dbReference>
<dbReference type="GO" id="GO:0004623">
    <property type="term" value="F:phospholipase A2 activity"/>
    <property type="evidence" value="ECO:0007669"/>
    <property type="project" value="InterPro"/>
</dbReference>
<evidence type="ECO:0000256" key="3">
    <source>
        <dbReference type="SAM" id="Phobius"/>
    </source>
</evidence>
<accession>A0AAD5KIU5</accession>
<dbReference type="GO" id="GO:0005576">
    <property type="term" value="C:extracellular region"/>
    <property type="evidence" value="ECO:0007669"/>
    <property type="project" value="UniProtKB-SubCell"/>
</dbReference>
<dbReference type="InterPro" id="IPR010711">
    <property type="entry name" value="PLA2G12"/>
</dbReference>
<protein>
    <submittedName>
        <fullName evidence="4">Phospholipase-like protein A2</fullName>
    </submittedName>
</protein>
<dbReference type="InterPro" id="IPR036444">
    <property type="entry name" value="PLipase_A2_dom_sf"/>
</dbReference>
<dbReference type="PANTHER" id="PTHR12824">
    <property type="entry name" value="GROUP XII SECRETORY PHOSPHOLIPASE A2 FAMILY MEMBER"/>
    <property type="match status" value="1"/>
</dbReference>
<dbReference type="GO" id="GO:0006644">
    <property type="term" value="P:phospholipid metabolic process"/>
    <property type="evidence" value="ECO:0007669"/>
    <property type="project" value="InterPro"/>
</dbReference>
<keyword evidence="3" id="KW-0472">Membrane</keyword>
<dbReference type="InterPro" id="IPR033113">
    <property type="entry name" value="PLA2_histidine"/>
</dbReference>
<name>A0AAD5KIU5_9CRUS</name>
<dbReference type="PANTHER" id="PTHR12824:SF8">
    <property type="entry name" value="GXIVSPLA2, ISOFORM A"/>
    <property type="match status" value="1"/>
</dbReference>
<evidence type="ECO:0000256" key="1">
    <source>
        <dbReference type="ARBA" id="ARBA00004613"/>
    </source>
</evidence>
<evidence type="ECO:0000256" key="2">
    <source>
        <dbReference type="ARBA" id="ARBA00022525"/>
    </source>
</evidence>
<dbReference type="AlphaFoldDB" id="A0AAD5KIU5"/>
<gene>
    <name evidence="4" type="ORF">GHT06_021190</name>
</gene>
<comment type="subcellular location">
    <subcellularLocation>
        <location evidence="1">Secreted</location>
    </subcellularLocation>
</comment>
<keyword evidence="3" id="KW-1133">Transmembrane helix</keyword>
<evidence type="ECO:0000313" key="5">
    <source>
        <dbReference type="Proteomes" id="UP000820818"/>
    </source>
</evidence>
<proteinExistence type="predicted"/>
<comment type="caution">
    <text evidence="4">The sequence shown here is derived from an EMBL/GenBank/DDBJ whole genome shotgun (WGS) entry which is preliminary data.</text>
</comment>
<dbReference type="SUPFAM" id="SSF48619">
    <property type="entry name" value="Phospholipase A2, PLA2"/>
    <property type="match status" value="1"/>
</dbReference>
<feature type="transmembrane region" description="Helical" evidence="3">
    <location>
        <begin position="20"/>
        <end position="42"/>
    </location>
</feature>
<keyword evidence="5" id="KW-1185">Reference proteome</keyword>
<dbReference type="Gene3D" id="1.20.90.10">
    <property type="entry name" value="Phospholipase A2 domain"/>
    <property type="match status" value="1"/>
</dbReference>
<organism evidence="4 5">
    <name type="scientific">Daphnia sinensis</name>
    <dbReference type="NCBI Taxonomy" id="1820382"/>
    <lineage>
        <taxon>Eukaryota</taxon>
        <taxon>Metazoa</taxon>
        <taxon>Ecdysozoa</taxon>
        <taxon>Arthropoda</taxon>
        <taxon>Crustacea</taxon>
        <taxon>Branchiopoda</taxon>
        <taxon>Diplostraca</taxon>
        <taxon>Cladocera</taxon>
        <taxon>Anomopoda</taxon>
        <taxon>Daphniidae</taxon>
        <taxon>Daphnia</taxon>
        <taxon>Daphnia similis group</taxon>
    </lineage>
</organism>
<dbReference type="GO" id="GO:0050482">
    <property type="term" value="P:arachidonate secretion"/>
    <property type="evidence" value="ECO:0007669"/>
    <property type="project" value="InterPro"/>
</dbReference>
<reference evidence="4 5" key="1">
    <citation type="submission" date="2022-05" db="EMBL/GenBank/DDBJ databases">
        <title>A multi-omics perspective on studying reproductive biology in Daphnia sinensis.</title>
        <authorList>
            <person name="Jia J."/>
        </authorList>
    </citation>
    <scope>NUCLEOTIDE SEQUENCE [LARGE SCALE GENOMIC DNA]</scope>
    <source>
        <strain evidence="4 5">WSL</strain>
    </source>
</reference>
<dbReference type="EMBL" id="WJBH02000009">
    <property type="protein sequence ID" value="KAI9553294.1"/>
    <property type="molecule type" value="Genomic_DNA"/>
</dbReference>
<keyword evidence="3" id="KW-0812">Transmembrane</keyword>
<dbReference type="GO" id="GO:0016042">
    <property type="term" value="P:lipid catabolic process"/>
    <property type="evidence" value="ECO:0007669"/>
    <property type="project" value="InterPro"/>
</dbReference>
<dbReference type="Pfam" id="PF06951">
    <property type="entry name" value="PLA2G12"/>
    <property type="match status" value="1"/>
</dbReference>
<dbReference type="Proteomes" id="UP000820818">
    <property type="component" value="Linkage Group LG9"/>
</dbReference>
<sequence>MEDILPVWHRGFFSFKMSTVQVVQFFRTVVVFLTISVALVNCQRSYFDEIKDAMHSLKNYLHTGLDGLAKLAKTIEVVEQFVDATIDEDCEPFVCPKGFIREVNPLHKPESNGCGSFGYKWKEEKLPLKELEECCHSHDFCYDDCGADKDLCDLHFKKCLYKVCSSHEEDLSMLFMKACKGTAKLMYTGTLALGCKAYQDAQSKACRCSRRDEL</sequence>
<dbReference type="PROSITE" id="PS00118">
    <property type="entry name" value="PA2_HIS"/>
    <property type="match status" value="1"/>
</dbReference>
<evidence type="ECO:0000313" key="4">
    <source>
        <dbReference type="EMBL" id="KAI9553294.1"/>
    </source>
</evidence>
<keyword evidence="2" id="KW-0964">Secreted</keyword>